<reference evidence="1 2" key="1">
    <citation type="submission" date="2023-09" db="EMBL/GenBank/DDBJ databases">
        <authorList>
            <person name="Rey-Velasco X."/>
        </authorList>
    </citation>
    <scope>NUCLEOTIDE SEQUENCE [LARGE SCALE GENOMIC DNA]</scope>
    <source>
        <strain evidence="1 2">F394</strain>
    </source>
</reference>
<dbReference type="Proteomes" id="UP001267426">
    <property type="component" value="Unassembled WGS sequence"/>
</dbReference>
<comment type="caution">
    <text evidence="1">The sequence shown here is derived from an EMBL/GenBank/DDBJ whole genome shotgun (WGS) entry which is preliminary data.</text>
</comment>
<proteinExistence type="predicted"/>
<sequence length="102" mass="10385">MDAVCATYERTHGVTFGTGDPALGGARTAGLAGGGMVGVRPPLRDTEEPVVRPYVRVQDIKAAVDAAAESGAEVAVPPMKLEGHGTCAIVVQGGIDVGLWEL</sequence>
<evidence type="ECO:0000313" key="2">
    <source>
        <dbReference type="Proteomes" id="UP001267426"/>
    </source>
</evidence>
<organism evidence="1 2">
    <name type="scientific">Rubrivirga litoralis</name>
    <dbReference type="NCBI Taxonomy" id="3075598"/>
    <lineage>
        <taxon>Bacteria</taxon>
        <taxon>Pseudomonadati</taxon>
        <taxon>Rhodothermota</taxon>
        <taxon>Rhodothermia</taxon>
        <taxon>Rhodothermales</taxon>
        <taxon>Rubricoccaceae</taxon>
        <taxon>Rubrivirga</taxon>
    </lineage>
</organism>
<evidence type="ECO:0008006" key="3">
    <source>
        <dbReference type="Google" id="ProtNLM"/>
    </source>
</evidence>
<protein>
    <recommendedName>
        <fullName evidence="3">Hydroxylase</fullName>
    </recommendedName>
</protein>
<dbReference type="Gene3D" id="3.10.180.10">
    <property type="entry name" value="2,3-Dihydroxybiphenyl 1,2-Dioxygenase, domain 1"/>
    <property type="match status" value="1"/>
</dbReference>
<name>A0ABU3BRL7_9BACT</name>
<dbReference type="EMBL" id="JAVRHT010000019">
    <property type="protein sequence ID" value="MDT0631935.1"/>
    <property type="molecule type" value="Genomic_DNA"/>
</dbReference>
<dbReference type="SUPFAM" id="SSF54593">
    <property type="entry name" value="Glyoxalase/Bleomycin resistance protein/Dihydroxybiphenyl dioxygenase"/>
    <property type="match status" value="1"/>
</dbReference>
<dbReference type="InterPro" id="IPR029068">
    <property type="entry name" value="Glyas_Bleomycin-R_OHBP_Dase"/>
</dbReference>
<evidence type="ECO:0000313" key="1">
    <source>
        <dbReference type="EMBL" id="MDT0631935.1"/>
    </source>
</evidence>
<accession>A0ABU3BRL7</accession>
<keyword evidence="2" id="KW-1185">Reference proteome</keyword>
<gene>
    <name evidence="1" type="ORF">RM540_09275</name>
</gene>